<protein>
    <submittedName>
        <fullName evidence="2">Uncharacterized protein</fullName>
    </submittedName>
</protein>
<feature type="transmembrane region" description="Helical" evidence="1">
    <location>
        <begin position="67"/>
        <end position="89"/>
    </location>
</feature>
<evidence type="ECO:0000313" key="3">
    <source>
        <dbReference type="Proteomes" id="UP000292087"/>
    </source>
</evidence>
<dbReference type="AlphaFoldDB" id="A0A4Q8LUV5"/>
<proteinExistence type="predicted"/>
<reference evidence="2 3" key="1">
    <citation type="submission" date="2019-02" db="EMBL/GenBank/DDBJ databases">
        <title>WGS of Pseudoxanthomonas species novum from clinical isolates.</title>
        <authorList>
            <person name="Bernier A.-M."/>
            <person name="Bernard K."/>
            <person name="Vachon A."/>
        </authorList>
    </citation>
    <scope>NUCLEOTIDE SEQUENCE [LARGE SCALE GENOMIC DNA]</scope>
    <source>
        <strain evidence="2 3">NML140781</strain>
    </source>
</reference>
<name>A0A4Q8LUV5_9GAMM</name>
<evidence type="ECO:0000313" key="2">
    <source>
        <dbReference type="EMBL" id="TAA35720.1"/>
    </source>
</evidence>
<keyword evidence="1" id="KW-0472">Membrane</keyword>
<gene>
    <name evidence="2" type="ORF">EA656_08560</name>
</gene>
<dbReference type="RefSeq" id="WP_130523393.1">
    <property type="nucleotide sequence ID" value="NZ_SHLZ01000004.1"/>
</dbReference>
<dbReference type="Proteomes" id="UP000292087">
    <property type="component" value="Unassembled WGS sequence"/>
</dbReference>
<feature type="transmembrane region" description="Helical" evidence="1">
    <location>
        <begin position="109"/>
        <end position="136"/>
    </location>
</feature>
<sequence>MPAPSVRFPPLTALVVFALLALLQSLMWIGLAAWLDRQCGWMALLPALTSAWLLRAGGMAPGAWRALWAGLLTLLTVAWANWGIVVLQVGVMMGVTPQESAGKLGAHLAWTLITLATTPLDWALMALAVIVAAVLAR</sequence>
<keyword evidence="1" id="KW-1133">Transmembrane helix</keyword>
<organism evidence="2 3">
    <name type="scientific">Pseudoxanthomonas winnipegensis</name>
    <dbReference type="NCBI Taxonomy" id="2480810"/>
    <lineage>
        <taxon>Bacteria</taxon>
        <taxon>Pseudomonadati</taxon>
        <taxon>Pseudomonadota</taxon>
        <taxon>Gammaproteobacteria</taxon>
        <taxon>Lysobacterales</taxon>
        <taxon>Lysobacteraceae</taxon>
        <taxon>Pseudoxanthomonas</taxon>
    </lineage>
</organism>
<dbReference type="EMBL" id="SHMF01000002">
    <property type="protein sequence ID" value="TAA35720.1"/>
    <property type="molecule type" value="Genomic_DNA"/>
</dbReference>
<accession>A0A4Q8LUV5</accession>
<keyword evidence="1" id="KW-0812">Transmembrane</keyword>
<evidence type="ECO:0000256" key="1">
    <source>
        <dbReference type="SAM" id="Phobius"/>
    </source>
</evidence>
<comment type="caution">
    <text evidence="2">The sequence shown here is derived from an EMBL/GenBank/DDBJ whole genome shotgun (WGS) entry which is preliminary data.</text>
</comment>
<feature type="transmembrane region" description="Helical" evidence="1">
    <location>
        <begin position="42"/>
        <end position="60"/>
    </location>
</feature>